<accession>A0ABD1WKT9</accession>
<gene>
    <name evidence="2" type="ORF">Fot_11590</name>
    <name evidence="3" type="ORF">Fot_11603</name>
</gene>
<dbReference type="Proteomes" id="UP001604277">
    <property type="component" value="Unassembled WGS sequence"/>
</dbReference>
<reference evidence="4" key="2">
    <citation type="submission" date="2024-07" db="EMBL/GenBank/DDBJ databases">
        <title>Two chromosome-level genome assemblies of Korean endemic species Abeliophyllum distichum and Forsythia ovata (Oleaceae).</title>
        <authorList>
            <person name="Jang H."/>
        </authorList>
    </citation>
    <scope>NUCLEOTIDE SEQUENCE [LARGE SCALE GENOMIC DNA]</scope>
</reference>
<proteinExistence type="predicted"/>
<keyword evidence="4" id="KW-1185">Reference proteome</keyword>
<evidence type="ECO:0000313" key="4">
    <source>
        <dbReference type="Proteomes" id="UP001604277"/>
    </source>
</evidence>
<organism evidence="2 4">
    <name type="scientific">Forsythia ovata</name>
    <dbReference type="NCBI Taxonomy" id="205694"/>
    <lineage>
        <taxon>Eukaryota</taxon>
        <taxon>Viridiplantae</taxon>
        <taxon>Streptophyta</taxon>
        <taxon>Embryophyta</taxon>
        <taxon>Tracheophyta</taxon>
        <taxon>Spermatophyta</taxon>
        <taxon>Magnoliopsida</taxon>
        <taxon>eudicotyledons</taxon>
        <taxon>Gunneridae</taxon>
        <taxon>Pentapetalae</taxon>
        <taxon>asterids</taxon>
        <taxon>lamiids</taxon>
        <taxon>Lamiales</taxon>
        <taxon>Oleaceae</taxon>
        <taxon>Forsythieae</taxon>
        <taxon>Forsythia</taxon>
    </lineage>
</organism>
<feature type="region of interest" description="Disordered" evidence="1">
    <location>
        <begin position="1"/>
        <end position="20"/>
    </location>
</feature>
<reference evidence="2" key="1">
    <citation type="submission" date="2024-07" db="EMBL/GenBank/DDBJ databases">
        <title>Two chromosome-level genome assemblies of Korean endemic species Abeliophyllum distichum and Forsythia ovata (Oleaceae).</title>
        <authorList>
            <person name="Mun J.H."/>
        </authorList>
    </citation>
    <scope>NUCLEOTIDE SEQUENCE</scope>
    <source>
        <strain evidence="2">KNKB202402200001</strain>
        <tissue evidence="2">Leaf</tissue>
    </source>
</reference>
<dbReference type="EMBL" id="JBFOLJ010000003">
    <property type="protein sequence ID" value="KAL2550073.1"/>
    <property type="molecule type" value="Genomic_DNA"/>
</dbReference>
<evidence type="ECO:0000313" key="3">
    <source>
        <dbReference type="EMBL" id="KAL2550073.1"/>
    </source>
</evidence>
<comment type="caution">
    <text evidence="2">The sequence shown here is derived from an EMBL/GenBank/DDBJ whole genome shotgun (WGS) entry which is preliminary data.</text>
</comment>
<sequence length="150" mass="16484">MSLAFSKAQSENSPGEVGRKNNFQPFVTSCNHVLQLSFPSNSSRSRSSALVDWFSGSSSAVHRHSLQASMVPLRWRISSSTSPRDIKPNVSPDIISAKITRKHETPAVKCRVGGFTVVRRDKIEWCWLGVVRCMFDDGLAHGGELGVLSP</sequence>
<protein>
    <submittedName>
        <fullName evidence="2">Uncharacterized protein</fullName>
    </submittedName>
</protein>
<name>A0ABD1WKT9_9LAMI</name>
<dbReference type="AlphaFoldDB" id="A0ABD1WKT9"/>
<evidence type="ECO:0000313" key="2">
    <source>
        <dbReference type="EMBL" id="KAL2550060.1"/>
    </source>
</evidence>
<dbReference type="EMBL" id="JBFOLJ010000003">
    <property type="protein sequence ID" value="KAL2550060.1"/>
    <property type="molecule type" value="Genomic_DNA"/>
</dbReference>
<evidence type="ECO:0000256" key="1">
    <source>
        <dbReference type="SAM" id="MobiDB-lite"/>
    </source>
</evidence>